<dbReference type="AlphaFoldDB" id="A0A0E4BU24"/>
<sequence length="31" mass="3232">MASTEKRILFAGMVSGPVLGRWVGQGLLVSA</sequence>
<proteinExistence type="predicted"/>
<name>A0A0E4BU24_9BRAD</name>
<reference evidence="1 2" key="1">
    <citation type="submission" date="2014-11" db="EMBL/GenBank/DDBJ databases">
        <title>Symbiosis island explosion on the genome of extra-slow-growing strains of soybean bradyrhizobia with massive insertion sequences.</title>
        <authorList>
            <person name="Iida T."/>
            <person name="Minamisawa K."/>
        </authorList>
    </citation>
    <scope>NUCLEOTIDE SEQUENCE [LARGE SCALE GENOMIC DNA]</scope>
    <source>
        <strain evidence="1 2">NK6</strain>
    </source>
</reference>
<protein>
    <submittedName>
        <fullName evidence="1">Uncharacterized protein</fullName>
    </submittedName>
</protein>
<evidence type="ECO:0000313" key="1">
    <source>
        <dbReference type="EMBL" id="BAR60871.1"/>
    </source>
</evidence>
<organism evidence="1 2">
    <name type="scientific">Bradyrhizobium diazoefficiens</name>
    <dbReference type="NCBI Taxonomy" id="1355477"/>
    <lineage>
        <taxon>Bacteria</taxon>
        <taxon>Pseudomonadati</taxon>
        <taxon>Pseudomonadota</taxon>
        <taxon>Alphaproteobacteria</taxon>
        <taxon>Hyphomicrobiales</taxon>
        <taxon>Nitrobacteraceae</taxon>
        <taxon>Bradyrhizobium</taxon>
    </lineage>
</organism>
<accession>A0A0E4BU24</accession>
<gene>
    <name evidence="1" type="ORF">NK6_7720</name>
</gene>
<dbReference type="EMBL" id="AP014685">
    <property type="protein sequence ID" value="BAR60871.1"/>
    <property type="molecule type" value="Genomic_DNA"/>
</dbReference>
<dbReference type="Proteomes" id="UP000063308">
    <property type="component" value="Chromosome"/>
</dbReference>
<evidence type="ECO:0000313" key="2">
    <source>
        <dbReference type="Proteomes" id="UP000063308"/>
    </source>
</evidence>